<organism evidence="1">
    <name type="scientific">Cacopsylla melanoneura</name>
    <dbReference type="NCBI Taxonomy" id="428564"/>
    <lineage>
        <taxon>Eukaryota</taxon>
        <taxon>Metazoa</taxon>
        <taxon>Ecdysozoa</taxon>
        <taxon>Arthropoda</taxon>
        <taxon>Hexapoda</taxon>
        <taxon>Insecta</taxon>
        <taxon>Pterygota</taxon>
        <taxon>Neoptera</taxon>
        <taxon>Paraneoptera</taxon>
        <taxon>Hemiptera</taxon>
        <taxon>Sternorrhyncha</taxon>
        <taxon>Psylloidea</taxon>
        <taxon>Psyllidae</taxon>
        <taxon>Psyllinae</taxon>
        <taxon>Cacopsylla</taxon>
    </lineage>
</organism>
<dbReference type="Gene3D" id="3.80.10.10">
    <property type="entry name" value="Ribonuclease Inhibitor"/>
    <property type="match status" value="1"/>
</dbReference>
<dbReference type="AlphaFoldDB" id="A0A8D9BEP2"/>
<protein>
    <submittedName>
        <fullName evidence="1">Uncharacterized protein</fullName>
    </submittedName>
</protein>
<sequence length="393" mass="44497">MKTKEQHWLPEAEALLKALYISQEKIPAYLHETCPQPALGTKSLTELHLGTVRVTAQEICDLLDLLPNLRLLRHYQLVSALYMKHADQWKANKGGLPTYKLLNLDADFSHVVRCRMSPQSVLPIDALSLAVTLCPLAESVRIRYDCSTHHDSIEALTSLERLKEFSIVCVTSGERCLLDFTDIVPILEAHGKSRLKYLELKVIEEVDPHLIIKLCPKLRVLILSGCGFVTPDSCPSFQCGRGKPRYFLSRLKLLFYADGDDFSWDHSLPQCFWHATLLPDGQPCHLRGLFLESPRIQDKTFKELLNSCSQKSLLSEVQILSLCRYTDLNFQHLQALTSGDGLQYLRISQCDQFSDCQMRHLRELVGKEVIMTYDLDMEEAAASGGIRVGRAAK</sequence>
<dbReference type="EMBL" id="HBUF01624624">
    <property type="protein sequence ID" value="CAG6781802.1"/>
    <property type="molecule type" value="Transcribed_RNA"/>
</dbReference>
<evidence type="ECO:0000313" key="1">
    <source>
        <dbReference type="EMBL" id="CAG6781802.1"/>
    </source>
</evidence>
<dbReference type="InterPro" id="IPR032675">
    <property type="entry name" value="LRR_dom_sf"/>
</dbReference>
<dbReference type="SUPFAM" id="SSF52047">
    <property type="entry name" value="RNI-like"/>
    <property type="match status" value="1"/>
</dbReference>
<name>A0A8D9BEP2_9HEMI</name>
<proteinExistence type="predicted"/>
<reference evidence="1" key="1">
    <citation type="submission" date="2021-05" db="EMBL/GenBank/DDBJ databases">
        <authorList>
            <person name="Alioto T."/>
            <person name="Alioto T."/>
            <person name="Gomez Garrido J."/>
        </authorList>
    </citation>
    <scope>NUCLEOTIDE SEQUENCE</scope>
</reference>
<accession>A0A8D9BEP2</accession>